<accession>A0ABR9H662</accession>
<reference evidence="2 3" key="1">
    <citation type="submission" date="2020-10" db="EMBL/GenBank/DDBJ databases">
        <title>Genomic Encyclopedia of Type Strains, Phase IV (KMG-IV): sequencing the most valuable type-strain genomes for metagenomic binning, comparative biology and taxonomic classification.</title>
        <authorList>
            <person name="Goeker M."/>
        </authorList>
    </citation>
    <scope>NUCLEOTIDE SEQUENCE [LARGE SCALE GENOMIC DNA]</scope>
    <source>
        <strain evidence="2 3">DSM 4194</strain>
    </source>
</reference>
<dbReference type="EMBL" id="JADBGG010000023">
    <property type="protein sequence ID" value="MBE1426203.1"/>
    <property type="molecule type" value="Genomic_DNA"/>
</dbReference>
<keyword evidence="1" id="KW-0812">Transmembrane</keyword>
<proteinExistence type="predicted"/>
<sequence length="154" mass="17638">MNSTLEQTCDTNCRCLVKRILRRQLFIDKKFQLTMAGNMLLMALVCMLVTAMATSWFYIYFLNDRLWADTDSMFWTKAGIIAAFMLAGVVIWTVARTHSIAGPVCKIRRTLQDAAQGNFPAQPVRFRKGDAFQELAEDVNRCLDIMKQNSARRD</sequence>
<feature type="transmembrane region" description="Helical" evidence="1">
    <location>
        <begin position="73"/>
        <end position="94"/>
    </location>
</feature>
<organism evidence="2 3">
    <name type="scientific">Desulfomicrobium macestii</name>
    <dbReference type="NCBI Taxonomy" id="90731"/>
    <lineage>
        <taxon>Bacteria</taxon>
        <taxon>Pseudomonadati</taxon>
        <taxon>Thermodesulfobacteriota</taxon>
        <taxon>Desulfovibrionia</taxon>
        <taxon>Desulfovibrionales</taxon>
        <taxon>Desulfomicrobiaceae</taxon>
        <taxon>Desulfomicrobium</taxon>
    </lineage>
</organism>
<name>A0ABR9H662_9BACT</name>
<evidence type="ECO:0000313" key="3">
    <source>
        <dbReference type="Proteomes" id="UP000639010"/>
    </source>
</evidence>
<keyword evidence="1" id="KW-0472">Membrane</keyword>
<evidence type="ECO:0000313" key="2">
    <source>
        <dbReference type="EMBL" id="MBE1426203.1"/>
    </source>
</evidence>
<keyword evidence="3" id="KW-1185">Reference proteome</keyword>
<keyword evidence="1" id="KW-1133">Transmembrane helix</keyword>
<dbReference type="Gene3D" id="6.10.340.10">
    <property type="match status" value="1"/>
</dbReference>
<dbReference type="RefSeq" id="WP_192624234.1">
    <property type="nucleotide sequence ID" value="NZ_JADBGG010000023.1"/>
</dbReference>
<gene>
    <name evidence="2" type="ORF">H4684_002867</name>
</gene>
<evidence type="ECO:0008006" key="4">
    <source>
        <dbReference type="Google" id="ProtNLM"/>
    </source>
</evidence>
<comment type="caution">
    <text evidence="2">The sequence shown here is derived from an EMBL/GenBank/DDBJ whole genome shotgun (WGS) entry which is preliminary data.</text>
</comment>
<evidence type="ECO:0000256" key="1">
    <source>
        <dbReference type="SAM" id="Phobius"/>
    </source>
</evidence>
<protein>
    <recommendedName>
        <fullName evidence="4">HAMP domain-containing protein</fullName>
    </recommendedName>
</protein>
<dbReference type="Proteomes" id="UP000639010">
    <property type="component" value="Unassembled WGS sequence"/>
</dbReference>
<feature type="transmembrane region" description="Helical" evidence="1">
    <location>
        <begin position="39"/>
        <end position="61"/>
    </location>
</feature>